<gene>
    <name evidence="6" type="ORF">VKT23_018996</name>
</gene>
<sequence>MPRTNKTANSKSTAAPTIQATSQQTRFALSLDPTSTDVDLPGVSLTIGQREILSDAHLKLNAGVHYVLIGRNGVGKSTLLRAIAGKLIPGLATNLRVRLLQQSYNENPEETWNGDEKAIEYVVRSDKERMEALRRQQSTFIHLFYLARLTFGTVLQNALDNTSDPNAVVHAVRTLEHEDRLAQLELAKKTAQLRSGGRGIKARKELKALEDEMASLSLQSPSEQETTQQDVSTSVSTAISLLGTIQATLEASSSGVPPETLARTLLKGLGFKNTFLDLPLRSLSSGWQMRARLAALLFQPCDLLLLDEPTNFLDLPAMLWLETYLSSGIRETEAGEKRTLVFVSHDRAFAEAVGEQVVVLKPTQDQAEGTGAKLISYPGSLSSYTRSIRTKHIYTSRMQSSLDRQKSHIQSSIQSNLQAAARSGDDKKLKQAKSRQKKLDDRMGHQVGLKGGKFKLNRDLAGFHLKSREDVVVEDKSVLGEAGKKREGRIELPNDPESLAELRFPGALVNLDGVKVWYKGRKTYTLVDVQLTVRLKERIGIVGLNGAGKSTLVRCLVSDEQARRLGLDPEEKEKDDEGKRMVSGTVQHHPRVKIGYFSQAVVEKLDDEKVIPPEMTALEWMMRGGIAEGDLDDSTVMTEHVARGSLASLGLIGKIVSHVPIRQLSGGQKVRLALAGIVYPPPPEPTTPHPGAPPHLLILDEITTHLDSESVSKLAKQLRRYPGAVVIVSHDRWFVKAVVQGGNSDGENSSDSEDGDGDGASDEDGGEDEQGAGTAAGAGRVYLVYKQKVEELERGVDEFEERVRKGVVK</sequence>
<feature type="region of interest" description="Disordered" evidence="4">
    <location>
        <begin position="412"/>
        <end position="443"/>
    </location>
</feature>
<dbReference type="InterPro" id="IPR027417">
    <property type="entry name" value="P-loop_NTPase"/>
</dbReference>
<keyword evidence="1" id="KW-0677">Repeat</keyword>
<comment type="caution">
    <text evidence="6">The sequence shown here is derived from an EMBL/GenBank/DDBJ whole genome shotgun (WGS) entry which is preliminary data.</text>
</comment>
<evidence type="ECO:0000259" key="5">
    <source>
        <dbReference type="PROSITE" id="PS50893"/>
    </source>
</evidence>
<dbReference type="EMBL" id="JBANRG010000091">
    <property type="protein sequence ID" value="KAK7436742.1"/>
    <property type="molecule type" value="Genomic_DNA"/>
</dbReference>
<evidence type="ECO:0000313" key="7">
    <source>
        <dbReference type="Proteomes" id="UP001498398"/>
    </source>
</evidence>
<evidence type="ECO:0000256" key="4">
    <source>
        <dbReference type="SAM" id="MobiDB-lite"/>
    </source>
</evidence>
<evidence type="ECO:0000256" key="1">
    <source>
        <dbReference type="ARBA" id="ARBA00022737"/>
    </source>
</evidence>
<feature type="compositionally biased region" description="Acidic residues" evidence="4">
    <location>
        <begin position="748"/>
        <end position="770"/>
    </location>
</feature>
<dbReference type="InterPro" id="IPR003593">
    <property type="entry name" value="AAA+_ATPase"/>
</dbReference>
<dbReference type="Proteomes" id="UP001498398">
    <property type="component" value="Unassembled WGS sequence"/>
</dbReference>
<accession>A0ABR1IMQ9</accession>
<dbReference type="SMART" id="SM00382">
    <property type="entry name" value="AAA"/>
    <property type="match status" value="2"/>
</dbReference>
<dbReference type="CDD" id="cd03221">
    <property type="entry name" value="ABCF_EF-3"/>
    <property type="match status" value="1"/>
</dbReference>
<dbReference type="InterPro" id="IPR003439">
    <property type="entry name" value="ABC_transporter-like_ATP-bd"/>
</dbReference>
<dbReference type="Gene3D" id="3.40.50.300">
    <property type="entry name" value="P-loop containing nucleotide triphosphate hydrolases"/>
    <property type="match status" value="2"/>
</dbReference>
<dbReference type="InterPro" id="IPR050611">
    <property type="entry name" value="ABCF"/>
</dbReference>
<evidence type="ECO:0000256" key="2">
    <source>
        <dbReference type="ARBA" id="ARBA00022741"/>
    </source>
</evidence>
<dbReference type="CDD" id="cd00267">
    <property type="entry name" value="ABC_ATPase"/>
    <property type="match status" value="1"/>
</dbReference>
<dbReference type="Pfam" id="PF00005">
    <property type="entry name" value="ABC_tran"/>
    <property type="match status" value="2"/>
</dbReference>
<feature type="domain" description="ABC transporter" evidence="5">
    <location>
        <begin position="38"/>
        <end position="387"/>
    </location>
</feature>
<evidence type="ECO:0000256" key="3">
    <source>
        <dbReference type="ARBA" id="ARBA00022840"/>
    </source>
</evidence>
<dbReference type="PROSITE" id="PS50893">
    <property type="entry name" value="ABC_TRANSPORTER_2"/>
    <property type="match status" value="2"/>
</dbReference>
<keyword evidence="3" id="KW-0067">ATP-binding</keyword>
<dbReference type="PROSITE" id="PS00211">
    <property type="entry name" value="ABC_TRANSPORTER_1"/>
    <property type="match status" value="2"/>
</dbReference>
<keyword evidence="7" id="KW-1185">Reference proteome</keyword>
<feature type="domain" description="ABC transporter" evidence="5">
    <location>
        <begin position="511"/>
        <end position="783"/>
    </location>
</feature>
<dbReference type="PANTHER" id="PTHR19211">
    <property type="entry name" value="ATP-BINDING TRANSPORT PROTEIN-RELATED"/>
    <property type="match status" value="1"/>
</dbReference>
<organism evidence="6 7">
    <name type="scientific">Marasmiellus scandens</name>
    <dbReference type="NCBI Taxonomy" id="2682957"/>
    <lineage>
        <taxon>Eukaryota</taxon>
        <taxon>Fungi</taxon>
        <taxon>Dikarya</taxon>
        <taxon>Basidiomycota</taxon>
        <taxon>Agaricomycotina</taxon>
        <taxon>Agaricomycetes</taxon>
        <taxon>Agaricomycetidae</taxon>
        <taxon>Agaricales</taxon>
        <taxon>Marasmiineae</taxon>
        <taxon>Omphalotaceae</taxon>
        <taxon>Marasmiellus</taxon>
    </lineage>
</organism>
<dbReference type="InterPro" id="IPR017871">
    <property type="entry name" value="ABC_transporter-like_CS"/>
</dbReference>
<reference evidence="6 7" key="1">
    <citation type="submission" date="2024-01" db="EMBL/GenBank/DDBJ databases">
        <title>A draft genome for the cacao thread blight pathogen Marasmiellus scandens.</title>
        <authorList>
            <person name="Baruah I.K."/>
            <person name="Leung J."/>
            <person name="Bukari Y."/>
            <person name="Amoako-Attah I."/>
            <person name="Meinhardt L.W."/>
            <person name="Bailey B.A."/>
            <person name="Cohen S.P."/>
        </authorList>
    </citation>
    <scope>NUCLEOTIDE SEQUENCE [LARGE SCALE GENOMIC DNA]</scope>
    <source>
        <strain evidence="6 7">GH-19</strain>
    </source>
</reference>
<dbReference type="SUPFAM" id="SSF52540">
    <property type="entry name" value="P-loop containing nucleoside triphosphate hydrolases"/>
    <property type="match status" value="2"/>
</dbReference>
<proteinExistence type="predicted"/>
<keyword evidence="2" id="KW-0547">Nucleotide-binding</keyword>
<protein>
    <recommendedName>
        <fullName evidence="5">ABC transporter domain-containing protein</fullName>
    </recommendedName>
</protein>
<dbReference type="PANTHER" id="PTHR19211:SF135">
    <property type="entry name" value="ATPASE, PUTATIVE (AFU_ORTHOLOGUE AFUA_1G16440)-RELATED"/>
    <property type="match status" value="1"/>
</dbReference>
<name>A0ABR1IMQ9_9AGAR</name>
<evidence type="ECO:0000313" key="6">
    <source>
        <dbReference type="EMBL" id="KAK7436742.1"/>
    </source>
</evidence>
<feature type="region of interest" description="Disordered" evidence="4">
    <location>
        <begin position="740"/>
        <end position="777"/>
    </location>
</feature>